<organism evidence="3 4">
    <name type="scientific">Staphylococcus simiae CCM 7213 = CCUG 51256</name>
    <dbReference type="NCBI Taxonomy" id="911238"/>
    <lineage>
        <taxon>Bacteria</taxon>
        <taxon>Bacillati</taxon>
        <taxon>Bacillota</taxon>
        <taxon>Bacilli</taxon>
        <taxon>Bacillales</taxon>
        <taxon>Staphylococcaceae</taxon>
        <taxon>Staphylococcus</taxon>
    </lineage>
</organism>
<dbReference type="GO" id="GO:0003677">
    <property type="term" value="F:DNA binding"/>
    <property type="evidence" value="ECO:0007669"/>
    <property type="project" value="UniProtKB-KW"/>
</dbReference>
<evidence type="ECO:0000256" key="1">
    <source>
        <dbReference type="ARBA" id="ARBA00023125"/>
    </source>
</evidence>
<dbReference type="PATRIC" id="fig|911238.3.peg.1747"/>
<dbReference type="EMBL" id="AEUN01000486">
    <property type="protein sequence ID" value="EHJ07286.1"/>
    <property type="molecule type" value="Genomic_DNA"/>
</dbReference>
<name>G5JKH7_9STAP</name>
<dbReference type="SMART" id="SM00422">
    <property type="entry name" value="HTH_MERR"/>
    <property type="match status" value="1"/>
</dbReference>
<gene>
    <name evidence="3" type="ORF">SS7213T_09989</name>
</gene>
<dbReference type="Pfam" id="PF07739">
    <property type="entry name" value="TipAS"/>
    <property type="match status" value="1"/>
</dbReference>
<dbReference type="Proteomes" id="UP000005413">
    <property type="component" value="Unassembled WGS sequence"/>
</dbReference>
<dbReference type="Gene3D" id="1.10.490.50">
    <property type="entry name" value="Antibiotic binding domain of TipA-like multidrug resistance regulators"/>
    <property type="match status" value="1"/>
</dbReference>
<dbReference type="PROSITE" id="PS50937">
    <property type="entry name" value="HTH_MERR_2"/>
    <property type="match status" value="1"/>
</dbReference>
<dbReference type="CDD" id="cd01106">
    <property type="entry name" value="HTH_TipAL-Mta"/>
    <property type="match status" value="1"/>
</dbReference>
<dbReference type="InterPro" id="IPR009061">
    <property type="entry name" value="DNA-bd_dom_put_sf"/>
</dbReference>
<feature type="domain" description="HTH merR-type" evidence="2">
    <location>
        <begin position="12"/>
        <end position="72"/>
    </location>
</feature>
<keyword evidence="4" id="KW-1185">Reference proteome</keyword>
<proteinExistence type="predicted"/>
<accession>G5JKH7</accession>
<dbReference type="InterPro" id="IPR036244">
    <property type="entry name" value="TipA-like_antibiotic-bd"/>
</dbReference>
<dbReference type="Gene3D" id="1.10.1660.10">
    <property type="match status" value="1"/>
</dbReference>
<keyword evidence="1" id="KW-0238">DNA-binding</keyword>
<dbReference type="PANTHER" id="PTHR30204:SF96">
    <property type="entry name" value="CHROMOSOME-ANCHORING PROTEIN RACA"/>
    <property type="match status" value="1"/>
</dbReference>
<dbReference type="RefSeq" id="WP_002464688.1">
    <property type="nucleotide sequence ID" value="NZ_AEUN01000486.1"/>
</dbReference>
<evidence type="ECO:0000313" key="3">
    <source>
        <dbReference type="EMBL" id="EHJ07286.1"/>
    </source>
</evidence>
<sequence>MEYNYTLTDIIKITDVTKRTLHYYDEIGLLTPVKNNKNYRIYTQDHLITLQKILIFKSLDFTIKQIKELLTYDDRNLTTIIAKQRDVLDRKIAHLASMQCAIDQLIKGVPMSELNILNKPLTQQYQIEAKLKYGHTTSYQSFKQKHSGDSFNTDQIKAMEAVFDLFNDLSISKCSLKKAQSAVLQWKNLLQQYADFDDTTLRCIAQTYQTDERFNDYFKRYDNPKLTDYIVNAVNYHLNV</sequence>
<dbReference type="Pfam" id="PF13411">
    <property type="entry name" value="MerR_1"/>
    <property type="match status" value="1"/>
</dbReference>
<reference evidence="3 4" key="1">
    <citation type="journal article" date="2012" name="BMC Genomics">
        <title>Comparative genomic analysis of the genus Staphylococcus including Staphylococcus aureus and its newly described sister species Staphylococcus simiae.</title>
        <authorList>
            <person name="Suzuki H."/>
            <person name="Lefebure T."/>
            <person name="Pavinski Bitar P."/>
            <person name="Stanhope M.J."/>
        </authorList>
    </citation>
    <scope>NUCLEOTIDE SEQUENCE [LARGE SCALE GENOMIC DNA]</scope>
    <source>
        <strain evidence="3 4">CCM 7213</strain>
    </source>
</reference>
<protein>
    <submittedName>
        <fullName evidence="3">MerR family regulatory protein</fullName>
    </submittedName>
</protein>
<evidence type="ECO:0000259" key="2">
    <source>
        <dbReference type="PROSITE" id="PS50937"/>
    </source>
</evidence>
<dbReference type="SUPFAM" id="SSF46955">
    <property type="entry name" value="Putative DNA-binding domain"/>
    <property type="match status" value="1"/>
</dbReference>
<evidence type="ECO:0000313" key="4">
    <source>
        <dbReference type="Proteomes" id="UP000005413"/>
    </source>
</evidence>
<comment type="caution">
    <text evidence="3">The sequence shown here is derived from an EMBL/GenBank/DDBJ whole genome shotgun (WGS) entry which is preliminary data.</text>
</comment>
<dbReference type="InterPro" id="IPR047057">
    <property type="entry name" value="MerR_fam"/>
</dbReference>
<dbReference type="AlphaFoldDB" id="G5JKH7"/>
<dbReference type="OrthoDB" id="9814833at2"/>
<dbReference type="InterPro" id="IPR012925">
    <property type="entry name" value="TipAS_dom"/>
</dbReference>
<dbReference type="SUPFAM" id="SSF89082">
    <property type="entry name" value="Antibiotic binding domain of TipA-like multidrug resistance regulators"/>
    <property type="match status" value="1"/>
</dbReference>
<dbReference type="InterPro" id="IPR000551">
    <property type="entry name" value="MerR-type_HTH_dom"/>
</dbReference>
<dbReference type="PANTHER" id="PTHR30204">
    <property type="entry name" value="REDOX-CYCLING DRUG-SENSING TRANSCRIPTIONAL ACTIVATOR SOXR"/>
    <property type="match status" value="1"/>
</dbReference>
<dbReference type="GO" id="GO:0003700">
    <property type="term" value="F:DNA-binding transcription factor activity"/>
    <property type="evidence" value="ECO:0007669"/>
    <property type="project" value="InterPro"/>
</dbReference>